<evidence type="ECO:0000313" key="2">
    <source>
        <dbReference type="EMBL" id="QQD19190.1"/>
    </source>
</evidence>
<protein>
    <submittedName>
        <fullName evidence="2">Rhodanese-like domain-containing protein</fullName>
    </submittedName>
</protein>
<dbReference type="SMART" id="SM00450">
    <property type="entry name" value="RHOD"/>
    <property type="match status" value="1"/>
</dbReference>
<dbReference type="Gene3D" id="3.40.250.10">
    <property type="entry name" value="Rhodanese-like domain"/>
    <property type="match status" value="1"/>
</dbReference>
<accession>A0A7T4US85</accession>
<dbReference type="PROSITE" id="PS50206">
    <property type="entry name" value="RHODANESE_3"/>
    <property type="match status" value="1"/>
</dbReference>
<reference evidence="2 3" key="1">
    <citation type="submission" date="2020-12" db="EMBL/GenBank/DDBJ databases">
        <authorList>
            <person name="Shan Y."/>
        </authorList>
    </citation>
    <scope>NUCLEOTIDE SEQUENCE [LARGE SCALE GENOMIC DNA]</scope>
    <source>
        <strain evidence="3">csc3.9</strain>
    </source>
</reference>
<gene>
    <name evidence="2" type="ORF">I6N98_04865</name>
</gene>
<dbReference type="EMBL" id="CP066167">
    <property type="protein sequence ID" value="QQD19190.1"/>
    <property type="molecule type" value="Genomic_DNA"/>
</dbReference>
<dbReference type="InterPro" id="IPR001763">
    <property type="entry name" value="Rhodanese-like_dom"/>
</dbReference>
<proteinExistence type="predicted"/>
<dbReference type="CDD" id="cd01447">
    <property type="entry name" value="Polysulfide_ST"/>
    <property type="match status" value="1"/>
</dbReference>
<evidence type="ECO:0000259" key="1">
    <source>
        <dbReference type="PROSITE" id="PS50206"/>
    </source>
</evidence>
<dbReference type="PANTHER" id="PTHR44086:SF13">
    <property type="entry name" value="THIOSULFATE SULFURTRANSFERASE PSPE"/>
    <property type="match status" value="1"/>
</dbReference>
<dbReference type="GO" id="GO:0004792">
    <property type="term" value="F:thiosulfate-cyanide sulfurtransferase activity"/>
    <property type="evidence" value="ECO:0007669"/>
    <property type="project" value="TreeGrafter"/>
</dbReference>
<dbReference type="Pfam" id="PF00581">
    <property type="entry name" value="Rhodanese"/>
    <property type="match status" value="1"/>
</dbReference>
<dbReference type="AlphaFoldDB" id="A0A7T4US85"/>
<evidence type="ECO:0000313" key="3">
    <source>
        <dbReference type="Proteomes" id="UP000596063"/>
    </source>
</evidence>
<dbReference type="Proteomes" id="UP000596063">
    <property type="component" value="Chromosome"/>
</dbReference>
<name>A0A7T4US85_9GAMM</name>
<dbReference type="RefSeq" id="WP_198570675.1">
    <property type="nucleotide sequence ID" value="NZ_CP066167.1"/>
</dbReference>
<sequence>MPLKLSSAQLVADANSKIRTLTIEQARQLLGDESVQFVDIRDIRERLRSGTIPGAFHAPRGMLEFWIDPGSPYFKPVFGEKKLFHFFCQSAWRSALATETVQRMGLEQVAHIEGGFSAWEASGGETEAVGQ</sequence>
<keyword evidence="3" id="KW-1185">Reference proteome</keyword>
<dbReference type="PANTHER" id="PTHR44086">
    <property type="entry name" value="THIOSULFATE SULFURTRANSFERASE RDL2, MITOCHONDRIAL-RELATED"/>
    <property type="match status" value="1"/>
</dbReference>
<dbReference type="InterPro" id="IPR036873">
    <property type="entry name" value="Rhodanese-like_dom_sf"/>
</dbReference>
<dbReference type="KEGG" id="snan:I6N98_04865"/>
<dbReference type="SUPFAM" id="SSF52821">
    <property type="entry name" value="Rhodanese/Cell cycle control phosphatase"/>
    <property type="match status" value="1"/>
</dbReference>
<organism evidence="2 3">
    <name type="scientific">Spongiibacter nanhainus</name>
    <dbReference type="NCBI Taxonomy" id="2794344"/>
    <lineage>
        <taxon>Bacteria</taxon>
        <taxon>Pseudomonadati</taxon>
        <taxon>Pseudomonadota</taxon>
        <taxon>Gammaproteobacteria</taxon>
        <taxon>Cellvibrionales</taxon>
        <taxon>Spongiibacteraceae</taxon>
        <taxon>Spongiibacter</taxon>
    </lineage>
</organism>
<feature type="domain" description="Rhodanese" evidence="1">
    <location>
        <begin position="31"/>
        <end position="128"/>
    </location>
</feature>